<feature type="region of interest" description="Disordered" evidence="1">
    <location>
        <begin position="31"/>
        <end position="50"/>
    </location>
</feature>
<name>M1DN47_SOLTU</name>
<dbReference type="HOGENOM" id="CLU_881110_0_0_1"/>
<evidence type="ECO:0000313" key="3">
    <source>
        <dbReference type="Proteomes" id="UP000011115"/>
    </source>
</evidence>
<sequence length="316" mass="35520">MDREGPRGPHLGVGVRGLGLMAYWLRSYGRHHGPSSKPRPGGVLHSTMGRSMDRGPYHGGIAHIPYMMVAQLLDYMVEAEREIEKDVMLATLRTQVDGLAKRVMKIESQCKKKDKCAHLGERKSYRDKEVERIEEMLSTILLKLSEQDGALDELKEDTEGIKRIIWSHSKVVQHLEKLMELKCGSCQRGAEWQAIDPVGESPKTPVINVISPFDSRHPLSLESVKLGELKKVSAPDRRPRWSPLFEHPQCLRNVPFVAKTDIEVTPSLSSVINRIKAEYLKDEAEKKKKTQVDISLVGDVESIEEGPTPLIPAVEP</sequence>
<dbReference type="PaxDb" id="4113-PGSC0003DMT400091662"/>
<keyword evidence="3" id="KW-1185">Reference proteome</keyword>
<reference evidence="3" key="1">
    <citation type="journal article" date="2011" name="Nature">
        <title>Genome sequence and analysis of the tuber crop potato.</title>
        <authorList>
            <consortium name="The Potato Genome Sequencing Consortium"/>
        </authorList>
    </citation>
    <scope>NUCLEOTIDE SEQUENCE [LARGE SCALE GENOMIC DNA]</scope>
    <source>
        <strain evidence="3">cv. DM1-3 516 R44</strain>
    </source>
</reference>
<dbReference type="InParanoid" id="M1DN47"/>
<evidence type="ECO:0000256" key="1">
    <source>
        <dbReference type="SAM" id="MobiDB-lite"/>
    </source>
</evidence>
<evidence type="ECO:0000313" key="2">
    <source>
        <dbReference type="EnsemblPlants" id="PGSC0003DMT400091662"/>
    </source>
</evidence>
<reference evidence="2" key="2">
    <citation type="submission" date="2015-06" db="UniProtKB">
        <authorList>
            <consortium name="EnsemblPlants"/>
        </authorList>
    </citation>
    <scope>IDENTIFICATION</scope>
    <source>
        <strain evidence="2">DM1-3 516 R44</strain>
    </source>
</reference>
<accession>M1DN47</accession>
<dbReference type="Proteomes" id="UP000011115">
    <property type="component" value="Unassembled WGS sequence"/>
</dbReference>
<dbReference type="AlphaFoldDB" id="M1DN47"/>
<organism evidence="2 3">
    <name type="scientific">Solanum tuberosum</name>
    <name type="common">Potato</name>
    <dbReference type="NCBI Taxonomy" id="4113"/>
    <lineage>
        <taxon>Eukaryota</taxon>
        <taxon>Viridiplantae</taxon>
        <taxon>Streptophyta</taxon>
        <taxon>Embryophyta</taxon>
        <taxon>Tracheophyta</taxon>
        <taxon>Spermatophyta</taxon>
        <taxon>Magnoliopsida</taxon>
        <taxon>eudicotyledons</taxon>
        <taxon>Gunneridae</taxon>
        <taxon>Pentapetalae</taxon>
        <taxon>asterids</taxon>
        <taxon>lamiids</taxon>
        <taxon>Solanales</taxon>
        <taxon>Solanaceae</taxon>
        <taxon>Solanoideae</taxon>
        <taxon>Solaneae</taxon>
        <taxon>Solanum</taxon>
    </lineage>
</organism>
<dbReference type="EnsemblPlants" id="PGSC0003DMT400091662">
    <property type="protein sequence ID" value="PGSC0003DMT400091662"/>
    <property type="gene ID" value="PGSC0003DMG400041233"/>
</dbReference>
<protein>
    <recommendedName>
        <fullName evidence="4">Integrase core domain containing protein</fullName>
    </recommendedName>
</protein>
<evidence type="ECO:0008006" key="4">
    <source>
        <dbReference type="Google" id="ProtNLM"/>
    </source>
</evidence>
<proteinExistence type="predicted"/>
<dbReference type="Gramene" id="PGSC0003DMT400091662">
    <property type="protein sequence ID" value="PGSC0003DMT400091662"/>
    <property type="gene ID" value="PGSC0003DMG400041233"/>
</dbReference>